<protein>
    <submittedName>
        <fullName evidence="2">Triosephosphate isomerase</fullName>
    </submittedName>
</protein>
<gene>
    <name evidence="2" type="ORF">FD46_GL000466</name>
</gene>
<dbReference type="AlphaFoldDB" id="A0A0R1MIG4"/>
<dbReference type="GO" id="GO:0004807">
    <property type="term" value="F:triose-phosphate isomerase activity"/>
    <property type="evidence" value="ECO:0007669"/>
    <property type="project" value="InterPro"/>
</dbReference>
<evidence type="ECO:0000313" key="3">
    <source>
        <dbReference type="Proteomes" id="UP000051686"/>
    </source>
</evidence>
<dbReference type="RefSeq" id="WP_057895458.1">
    <property type="nucleotide sequence ID" value="NZ_AZEH01000020.1"/>
</dbReference>
<keyword evidence="3" id="KW-1185">Reference proteome</keyword>
<dbReference type="SUPFAM" id="SSF51351">
    <property type="entry name" value="Triosephosphate isomerase (TIM)"/>
    <property type="match status" value="1"/>
</dbReference>
<comment type="caution">
    <text evidence="2">The sequence shown here is derived from an EMBL/GenBank/DDBJ whole genome shotgun (WGS) entry which is preliminary data.</text>
</comment>
<dbReference type="InterPro" id="IPR035990">
    <property type="entry name" value="TIM_sf"/>
</dbReference>
<evidence type="ECO:0000313" key="2">
    <source>
        <dbReference type="EMBL" id="KRL05716.1"/>
    </source>
</evidence>
<dbReference type="OrthoDB" id="2571246at2"/>
<name>A0A0R1MIG4_9LACO</name>
<dbReference type="PATRIC" id="fig|1423777.3.peg.487"/>
<dbReference type="STRING" id="1423777.FD46_GL000466"/>
<dbReference type="InterPro" id="IPR013785">
    <property type="entry name" value="Aldolase_TIM"/>
</dbReference>
<dbReference type="NCBIfam" id="NF003302">
    <property type="entry name" value="PRK04302.1"/>
    <property type="match status" value="1"/>
</dbReference>
<dbReference type="InterPro" id="IPR000652">
    <property type="entry name" value="Triosephosphate_isomerase"/>
</dbReference>
<evidence type="ECO:0000256" key="1">
    <source>
        <dbReference type="ARBA" id="ARBA00023235"/>
    </source>
</evidence>
<dbReference type="Gene3D" id="3.20.20.70">
    <property type="entry name" value="Aldolase class I"/>
    <property type="match status" value="1"/>
</dbReference>
<dbReference type="PROSITE" id="PS51440">
    <property type="entry name" value="TIM_2"/>
    <property type="match status" value="1"/>
</dbReference>
<reference evidence="2 3" key="1">
    <citation type="journal article" date="2015" name="Genome Announc.">
        <title>Expanding the biotechnology potential of lactobacilli through comparative genomics of 213 strains and associated genera.</title>
        <authorList>
            <person name="Sun Z."/>
            <person name="Harris H.M."/>
            <person name="McCann A."/>
            <person name="Guo C."/>
            <person name="Argimon S."/>
            <person name="Zhang W."/>
            <person name="Yang X."/>
            <person name="Jeffery I.B."/>
            <person name="Cooney J.C."/>
            <person name="Kagawa T.F."/>
            <person name="Liu W."/>
            <person name="Song Y."/>
            <person name="Salvetti E."/>
            <person name="Wrobel A."/>
            <person name="Rasinkangas P."/>
            <person name="Parkhill J."/>
            <person name="Rea M.C."/>
            <person name="O'Sullivan O."/>
            <person name="Ritari J."/>
            <person name="Douillard F.P."/>
            <person name="Paul Ross R."/>
            <person name="Yang R."/>
            <person name="Briner A.E."/>
            <person name="Felis G.E."/>
            <person name="de Vos W.M."/>
            <person name="Barrangou R."/>
            <person name="Klaenhammer T.R."/>
            <person name="Caufield P.W."/>
            <person name="Cui Y."/>
            <person name="Zhang H."/>
            <person name="O'Toole P.W."/>
        </authorList>
    </citation>
    <scope>NUCLEOTIDE SEQUENCE [LARGE SCALE GENOMIC DNA]</scope>
    <source>
        <strain evidence="2 3">DSM 19972</strain>
    </source>
</reference>
<organism evidence="2 3">
    <name type="scientific">Liquorilactobacillus oeni DSM 19972</name>
    <dbReference type="NCBI Taxonomy" id="1423777"/>
    <lineage>
        <taxon>Bacteria</taxon>
        <taxon>Bacillati</taxon>
        <taxon>Bacillota</taxon>
        <taxon>Bacilli</taxon>
        <taxon>Lactobacillales</taxon>
        <taxon>Lactobacillaceae</taxon>
        <taxon>Liquorilactobacillus</taxon>
    </lineage>
</organism>
<accession>A0A0R1MIG4</accession>
<keyword evidence="1 2" id="KW-0413">Isomerase</keyword>
<dbReference type="Proteomes" id="UP000051686">
    <property type="component" value="Unassembled WGS sequence"/>
</dbReference>
<sequence>MKKFKKPFFMVNPKTYLYGADVIKLAELTEKIAAKYELQSIFTAQLIDIPDIKNKPTDNLLVTAQHMDTIEPSKGMGSVLPAALKNHGVDAVVLNHSERPLTISDLDAGIKSAKENDLLSIACADTLEQCKAIAELHPDAMICEPSALVGSGSTSDKSYVTQSIAAVHSVAPDIFVIEAAGVGDAADVKKMLEWGADGTGGASGIVKADNWEEKLDEMMSAVAQFKA</sequence>
<proteinExistence type="predicted"/>
<dbReference type="Pfam" id="PF00121">
    <property type="entry name" value="TIM"/>
    <property type="match status" value="1"/>
</dbReference>
<dbReference type="EMBL" id="AZEH01000020">
    <property type="protein sequence ID" value="KRL05716.1"/>
    <property type="molecule type" value="Genomic_DNA"/>
</dbReference>